<keyword evidence="2" id="KW-1185">Reference proteome</keyword>
<dbReference type="EMBL" id="BAABHD010000002">
    <property type="protein sequence ID" value="GAA4446458.1"/>
    <property type="molecule type" value="Genomic_DNA"/>
</dbReference>
<sequence length="177" mass="19961">MKRVLIIAGVVLIGLFLAFLLFRNFTKSASPEATAEIEQNGLHIKVAYSQPYKKGRKIFGGLVPYGEVWRTGANEATEIDFDQDVIVAGQPLDKGEYSLWSIPSQAGWIVIFNKETGQWGTDYDQTKDVLRVPVIARKREKPAEQFFISFAPQPQGTDMLLSWDDTEVVVPVRKRDK</sequence>
<comment type="caution">
    <text evidence="1">The sequence shown here is derived from an EMBL/GenBank/DDBJ whole genome shotgun (WGS) entry which is preliminary data.</text>
</comment>
<dbReference type="RefSeq" id="WP_345239676.1">
    <property type="nucleotide sequence ID" value="NZ_BAABHD010000002.1"/>
</dbReference>
<dbReference type="InterPro" id="IPR021314">
    <property type="entry name" value="DUF2911"/>
</dbReference>
<dbReference type="Proteomes" id="UP001501175">
    <property type="component" value="Unassembled WGS sequence"/>
</dbReference>
<gene>
    <name evidence="1" type="ORF">GCM10023189_01600</name>
</gene>
<name>A0ABP8M8N1_9BACT</name>
<evidence type="ECO:0008006" key="3">
    <source>
        <dbReference type="Google" id="ProtNLM"/>
    </source>
</evidence>
<protein>
    <recommendedName>
        <fullName evidence="3">DUF2911 domain-containing protein</fullName>
    </recommendedName>
</protein>
<accession>A0ABP8M8N1</accession>
<proteinExistence type="predicted"/>
<evidence type="ECO:0000313" key="2">
    <source>
        <dbReference type="Proteomes" id="UP001501175"/>
    </source>
</evidence>
<organism evidence="1 2">
    <name type="scientific">Nibrella saemangeumensis</name>
    <dbReference type="NCBI Taxonomy" id="1084526"/>
    <lineage>
        <taxon>Bacteria</taxon>
        <taxon>Pseudomonadati</taxon>
        <taxon>Bacteroidota</taxon>
        <taxon>Cytophagia</taxon>
        <taxon>Cytophagales</taxon>
        <taxon>Spirosomataceae</taxon>
        <taxon>Nibrella</taxon>
    </lineage>
</organism>
<evidence type="ECO:0000313" key="1">
    <source>
        <dbReference type="EMBL" id="GAA4446458.1"/>
    </source>
</evidence>
<dbReference type="Pfam" id="PF11138">
    <property type="entry name" value="DUF2911"/>
    <property type="match status" value="1"/>
</dbReference>
<reference evidence="2" key="1">
    <citation type="journal article" date="2019" name="Int. J. Syst. Evol. Microbiol.">
        <title>The Global Catalogue of Microorganisms (GCM) 10K type strain sequencing project: providing services to taxonomists for standard genome sequencing and annotation.</title>
        <authorList>
            <consortium name="The Broad Institute Genomics Platform"/>
            <consortium name="The Broad Institute Genome Sequencing Center for Infectious Disease"/>
            <person name="Wu L."/>
            <person name="Ma J."/>
        </authorList>
    </citation>
    <scope>NUCLEOTIDE SEQUENCE [LARGE SCALE GENOMIC DNA]</scope>
    <source>
        <strain evidence="2">JCM 17927</strain>
    </source>
</reference>